<evidence type="ECO:0000256" key="3">
    <source>
        <dbReference type="ARBA" id="ARBA00022448"/>
    </source>
</evidence>
<feature type="transmembrane region" description="Helical" evidence="9">
    <location>
        <begin position="284"/>
        <end position="303"/>
    </location>
</feature>
<dbReference type="EMBL" id="CP044427">
    <property type="protein sequence ID" value="QFG68637.1"/>
    <property type="molecule type" value="Genomic_DNA"/>
</dbReference>
<feature type="compositionally biased region" description="Low complexity" evidence="8">
    <location>
        <begin position="23"/>
        <end position="35"/>
    </location>
</feature>
<evidence type="ECO:0000256" key="6">
    <source>
        <dbReference type="ARBA" id="ARBA00022989"/>
    </source>
</evidence>
<reference evidence="10 11" key="1">
    <citation type="submission" date="2019-09" db="EMBL/GenBank/DDBJ databases">
        <title>Serinicoccus pratensis sp. nov., isolated from meadow soil.</title>
        <authorList>
            <person name="Zhang W."/>
        </authorList>
    </citation>
    <scope>NUCLEOTIDE SEQUENCE [LARGE SCALE GENOMIC DNA]</scope>
    <source>
        <strain evidence="10 11">W204</strain>
    </source>
</reference>
<organism evidence="10 11">
    <name type="scientific">Ornithinimicrobium pratense</name>
    <dbReference type="NCBI Taxonomy" id="2593973"/>
    <lineage>
        <taxon>Bacteria</taxon>
        <taxon>Bacillati</taxon>
        <taxon>Actinomycetota</taxon>
        <taxon>Actinomycetes</taxon>
        <taxon>Micrococcales</taxon>
        <taxon>Ornithinimicrobiaceae</taxon>
        <taxon>Ornithinimicrobium</taxon>
    </lineage>
</organism>
<feature type="region of interest" description="Disordered" evidence="8">
    <location>
        <begin position="469"/>
        <end position="488"/>
    </location>
</feature>
<feature type="transmembrane region" description="Helical" evidence="9">
    <location>
        <begin position="355"/>
        <end position="386"/>
    </location>
</feature>
<feature type="region of interest" description="Disordered" evidence="8">
    <location>
        <begin position="495"/>
        <end position="556"/>
    </location>
</feature>
<keyword evidence="4" id="KW-1003">Cell membrane</keyword>
<dbReference type="KEGG" id="serw:FY030_07820"/>
<keyword evidence="7 9" id="KW-0472">Membrane</keyword>
<feature type="transmembrane region" description="Helical" evidence="9">
    <location>
        <begin position="115"/>
        <end position="136"/>
    </location>
</feature>
<protein>
    <submittedName>
        <fullName evidence="10">AI-2E family transporter</fullName>
    </submittedName>
</protein>
<comment type="similarity">
    <text evidence="2">Belongs to the autoinducer-2 exporter (AI-2E) (TC 2.A.86) family.</text>
</comment>
<dbReference type="PANTHER" id="PTHR21716">
    <property type="entry name" value="TRANSMEMBRANE PROTEIN"/>
    <property type="match status" value="1"/>
</dbReference>
<evidence type="ECO:0000256" key="8">
    <source>
        <dbReference type="SAM" id="MobiDB-lite"/>
    </source>
</evidence>
<sequence>MSEKTSTGEQERRRIDEEEIGGREVVPSPVEVEGPGPHPTYDGSGVDRGSLLLAGLKGAANWSWRLLLVLAALAVLLWLVGQLWVGVLPVLMAILISTILWPVSTWLKAHGWPSALAALTVLIGSLAAVVGVFVAIAPTVIEQGQIIIQQAGEGLQVMLEWLSGPPLNLQNEQVTDYVDQASTWLQEQSNQIAGGVISGAMTVGSILVTIVMTLVFTFFILKDGQRFGPWVRRVAGPTAGMHLTEGFARIWKTVGGFFKAQAAVSAVDAIFIGLGLLLLGVPMAFVLAIITFFAGFIPIVGAFTAGSLAVLVALVSEGFTTAIWVLVIVLAVQQIEGNVLQPVLQSKAMDLHPALILLVVAAGATRFGIVGAFLAVPVTAAFVSVIRYGSEHLDLRTGTVRAEELKILTSEGRAAAVMAERTAPVFQLRAQQAFEQAEGERGAARVFAQPGAALATSLRDKLLAPIRRRGDSDDEVSEGKVSAGEVAEQTRVAGADGGAHLAPPSDVLERQKNEVRHHREQVEGQPQKEPGATRAAKPPNSKAPSDHPGDDAETPR</sequence>
<keyword evidence="5 9" id="KW-0812">Transmembrane</keyword>
<evidence type="ECO:0000256" key="2">
    <source>
        <dbReference type="ARBA" id="ARBA00009773"/>
    </source>
</evidence>
<feature type="transmembrane region" description="Helical" evidence="9">
    <location>
        <begin position="310"/>
        <end position="335"/>
    </location>
</feature>
<dbReference type="GO" id="GO:0055085">
    <property type="term" value="P:transmembrane transport"/>
    <property type="evidence" value="ECO:0007669"/>
    <property type="project" value="TreeGrafter"/>
</dbReference>
<evidence type="ECO:0000256" key="9">
    <source>
        <dbReference type="SAM" id="Phobius"/>
    </source>
</evidence>
<feature type="transmembrane region" description="Helical" evidence="9">
    <location>
        <begin position="86"/>
        <end position="103"/>
    </location>
</feature>
<keyword evidence="3" id="KW-0813">Transport</keyword>
<feature type="compositionally biased region" description="Basic and acidic residues" evidence="8">
    <location>
        <begin position="9"/>
        <end position="22"/>
    </location>
</feature>
<keyword evidence="6 9" id="KW-1133">Transmembrane helix</keyword>
<evidence type="ECO:0000256" key="4">
    <source>
        <dbReference type="ARBA" id="ARBA00022475"/>
    </source>
</evidence>
<comment type="subcellular location">
    <subcellularLocation>
        <location evidence="1">Cell membrane</location>
        <topology evidence="1">Multi-pass membrane protein</topology>
    </subcellularLocation>
</comment>
<dbReference type="Proteomes" id="UP000326546">
    <property type="component" value="Chromosome"/>
</dbReference>
<dbReference type="GO" id="GO:0005886">
    <property type="term" value="C:plasma membrane"/>
    <property type="evidence" value="ECO:0007669"/>
    <property type="project" value="UniProtKB-SubCell"/>
</dbReference>
<dbReference type="PANTHER" id="PTHR21716:SF53">
    <property type="entry name" value="PERMEASE PERM-RELATED"/>
    <property type="match status" value="1"/>
</dbReference>
<feature type="compositionally biased region" description="Basic and acidic residues" evidence="8">
    <location>
        <begin position="544"/>
        <end position="556"/>
    </location>
</feature>
<dbReference type="AlphaFoldDB" id="A0A5J6V4W9"/>
<keyword evidence="11" id="KW-1185">Reference proteome</keyword>
<feature type="transmembrane region" description="Helical" evidence="9">
    <location>
        <begin position="62"/>
        <end position="80"/>
    </location>
</feature>
<evidence type="ECO:0000256" key="7">
    <source>
        <dbReference type="ARBA" id="ARBA00023136"/>
    </source>
</evidence>
<accession>A0A5J6V4W9</accession>
<name>A0A5J6V4W9_9MICO</name>
<dbReference type="Pfam" id="PF01594">
    <property type="entry name" value="AI-2E_transport"/>
    <property type="match status" value="1"/>
</dbReference>
<feature type="transmembrane region" description="Helical" evidence="9">
    <location>
        <begin position="257"/>
        <end position="278"/>
    </location>
</feature>
<evidence type="ECO:0000256" key="1">
    <source>
        <dbReference type="ARBA" id="ARBA00004651"/>
    </source>
</evidence>
<feature type="transmembrane region" description="Helical" evidence="9">
    <location>
        <begin position="192"/>
        <end position="221"/>
    </location>
</feature>
<feature type="region of interest" description="Disordered" evidence="8">
    <location>
        <begin position="1"/>
        <end position="39"/>
    </location>
</feature>
<dbReference type="RefSeq" id="WP_158061023.1">
    <property type="nucleotide sequence ID" value="NZ_CP044427.1"/>
</dbReference>
<dbReference type="OrthoDB" id="9784366at2"/>
<proteinExistence type="inferred from homology"/>
<evidence type="ECO:0000313" key="11">
    <source>
        <dbReference type="Proteomes" id="UP000326546"/>
    </source>
</evidence>
<evidence type="ECO:0000256" key="5">
    <source>
        <dbReference type="ARBA" id="ARBA00022692"/>
    </source>
</evidence>
<evidence type="ECO:0000313" key="10">
    <source>
        <dbReference type="EMBL" id="QFG68637.1"/>
    </source>
</evidence>
<dbReference type="InterPro" id="IPR002549">
    <property type="entry name" value="AI-2E-like"/>
</dbReference>
<gene>
    <name evidence="10" type="ORF">FY030_07820</name>
</gene>